<dbReference type="RefSeq" id="WP_091394341.1">
    <property type="nucleotide sequence ID" value="NZ_FNQY01000004.1"/>
</dbReference>
<reference evidence="1 2" key="1">
    <citation type="submission" date="2016-10" db="EMBL/GenBank/DDBJ databases">
        <authorList>
            <person name="de Groot N.N."/>
        </authorList>
    </citation>
    <scope>NUCLEOTIDE SEQUENCE [LARGE SCALE GENOMIC DNA]</scope>
    <source>
        <strain evidence="1 2">Vu-144</strain>
    </source>
</reference>
<dbReference type="AlphaFoldDB" id="A0A1H3WX60"/>
<protein>
    <recommendedName>
        <fullName evidence="3">Tetratricopeptide repeat-containing protein</fullName>
    </recommendedName>
</protein>
<dbReference type="OrthoDB" id="605297at2"/>
<keyword evidence="2" id="KW-1185">Reference proteome</keyword>
<name>A0A1H3WX60_9BACT</name>
<evidence type="ECO:0008006" key="3">
    <source>
        <dbReference type="Google" id="ProtNLM"/>
    </source>
</evidence>
<gene>
    <name evidence="1" type="ORF">SAMN05192529_10415</name>
</gene>
<accession>A0A1H3WX60</accession>
<evidence type="ECO:0000313" key="1">
    <source>
        <dbReference type="EMBL" id="SDZ90912.1"/>
    </source>
</evidence>
<organism evidence="1 2">
    <name type="scientific">Arachidicoccus rhizosphaerae</name>
    <dbReference type="NCBI Taxonomy" id="551991"/>
    <lineage>
        <taxon>Bacteria</taxon>
        <taxon>Pseudomonadati</taxon>
        <taxon>Bacteroidota</taxon>
        <taxon>Chitinophagia</taxon>
        <taxon>Chitinophagales</taxon>
        <taxon>Chitinophagaceae</taxon>
        <taxon>Arachidicoccus</taxon>
    </lineage>
</organism>
<sequence length="818" mass="95396">MNWRKFTILSFSIIGAILVAKLTYSCIPEAIYYNYPSFFGNKAPEQVAYRPFFYVSEDPYYNNYDDQQQNNDDLLNLDNLKEWQDYTHQTCSLIDLDSLINKYPVQTLRDISTGNLNHLTVRQRQNTFSQWLFNNNKRDALQYLIFAKDCEPFVTTKNYWDTLTVNIDSSEILIKDGINKWNNTKDSFLKSRYAFQILRLAFYNKKYDRTLKLYDSLIGNASSNSRTLSDYRSLGLKAGVYFRRNNYPQAAYLYSKLFTGPDGVKQTAMLSFLWSIRHEQPKNSKTVLQSAYELCSDDHERAVMTIMQALRETDKALPLIKKAYALDPAIKGLDVIFNREINKMEERYLTYNIDQSNKIEYLSYFEYFEGQPAAMQAYLSDSVRKTYPGYLGQLNAFSQKMIKDQKSGSPAFWHLSSAYISYMLDDVEQMSREMSLAKSSGMNNEESQLFQVFEILKIIKNQDIITSETETLLLPQLKKLDMLADSNSDRNQNFYSVMNLLLAPKYLAQKDTIKALYCMAHSRRENTTSHGYSYINFFDFKSVPSKYRVDVSLTDRPGQLLDKMDIISLHKIQSYLDNSNHSPFDKWLVNNTYYNESTLKELEGTKYLRAFDFKSAAAILKNVPHLDSLSYPFEMHILDITDTIYHQDTSIITTKYSFAKEMAALQQAIASDSNNTLALYKYALGLYAMSYYGRAPHLFIYYHSTSDEYKYYKTTQRDQLPNVFQEYYGLYTAEKYFNLAAKAAKTATLKAKCIFGAAKCWQKRCADMDEKDYEDLNYFAYSLTNPYFKTLSTQYSSSEFTKALYNTCSYYRDYLKKN</sequence>
<evidence type="ECO:0000313" key="2">
    <source>
        <dbReference type="Proteomes" id="UP000199041"/>
    </source>
</evidence>
<dbReference type="STRING" id="551991.SAMN05192529_10415"/>
<dbReference type="Proteomes" id="UP000199041">
    <property type="component" value="Unassembled WGS sequence"/>
</dbReference>
<dbReference type="EMBL" id="FNQY01000004">
    <property type="protein sequence ID" value="SDZ90912.1"/>
    <property type="molecule type" value="Genomic_DNA"/>
</dbReference>
<proteinExistence type="predicted"/>